<dbReference type="EC" id="6.1.1.15" evidence="1"/>
<dbReference type="EMBL" id="PFAK01000001">
    <property type="protein sequence ID" value="PIR96631.1"/>
    <property type="molecule type" value="Genomic_DNA"/>
</dbReference>
<dbReference type="InterPro" id="IPR004154">
    <property type="entry name" value="Anticodon-bd"/>
</dbReference>
<dbReference type="InterPro" id="IPR045864">
    <property type="entry name" value="aa-tRNA-synth_II/BPL/LPL"/>
</dbReference>
<keyword evidence="5" id="KW-0067">ATP-binding</keyword>
<evidence type="ECO:0000259" key="10">
    <source>
        <dbReference type="PROSITE" id="PS50862"/>
    </source>
</evidence>
<sequence>MRQSQYFLKTSKTKPADDVSVNARLLEQGGFVQKVMAGVYSYLPLGWRVLNKIEDIVREEMDAIGADEILMPALHPKASWEKTGRWKDLDVLFKIKSVHGYEYALGPTHEEIVTPMALPVINSYKDLPKAVYQIQTKFRDEPRAKSGLLRGREFRMKDLYSYHSGEKDLEKYYTETVIPAYKKIFSRLGLSSILTEATGGTFSKFSHEFQEEIENGEDTIYVCENCGMAKNKEIFKEGADCTNCGKTTWRETKASEVGNIFKLMNKFSGSFNLKFMGDDGKQQDVLMGCYGIGTSRLMGVIAEKFNDEKGILWPENVAPFKVHLLALSGAEKRAEDIYQSLQKAGVEALYDDRDVSAGTKFADSDLIGIPYRVLVSEKSLKKEMAELKKRSEDKHRLVEISSLLESIK</sequence>
<evidence type="ECO:0000256" key="8">
    <source>
        <dbReference type="ARBA" id="ARBA00029731"/>
    </source>
</evidence>
<comment type="catalytic activity">
    <reaction evidence="9">
        <text>tRNA(Pro) + L-proline + ATP = L-prolyl-tRNA(Pro) + AMP + diphosphate</text>
        <dbReference type="Rhea" id="RHEA:14305"/>
        <dbReference type="Rhea" id="RHEA-COMP:9700"/>
        <dbReference type="Rhea" id="RHEA-COMP:9702"/>
        <dbReference type="ChEBI" id="CHEBI:30616"/>
        <dbReference type="ChEBI" id="CHEBI:33019"/>
        <dbReference type="ChEBI" id="CHEBI:60039"/>
        <dbReference type="ChEBI" id="CHEBI:78442"/>
        <dbReference type="ChEBI" id="CHEBI:78532"/>
        <dbReference type="ChEBI" id="CHEBI:456215"/>
        <dbReference type="EC" id="6.1.1.15"/>
    </reaction>
</comment>
<name>A0A2H0VC31_9BACT</name>
<feature type="domain" description="Aminoacyl-transfer RNA synthetases class-II family profile" evidence="10">
    <location>
        <begin position="33"/>
        <end position="314"/>
    </location>
</feature>
<evidence type="ECO:0000256" key="4">
    <source>
        <dbReference type="ARBA" id="ARBA00022741"/>
    </source>
</evidence>
<keyword evidence="6" id="KW-0648">Protein biosynthesis</keyword>
<protein>
    <recommendedName>
        <fullName evidence="2">Proline--tRNA ligase</fullName>
        <ecNumber evidence="1">6.1.1.15</ecNumber>
    </recommendedName>
    <alternativeName>
        <fullName evidence="8">Prolyl-tRNA synthetase</fullName>
    </alternativeName>
</protein>
<accession>A0A2H0VC31</accession>
<dbReference type="GO" id="GO:0005524">
    <property type="term" value="F:ATP binding"/>
    <property type="evidence" value="ECO:0007669"/>
    <property type="project" value="UniProtKB-KW"/>
</dbReference>
<dbReference type="SUPFAM" id="SSF52954">
    <property type="entry name" value="Class II aaRS ABD-related"/>
    <property type="match status" value="1"/>
</dbReference>
<dbReference type="PROSITE" id="PS50862">
    <property type="entry name" value="AA_TRNA_LIGASE_II"/>
    <property type="match status" value="1"/>
</dbReference>
<dbReference type="PRINTS" id="PR01046">
    <property type="entry name" value="TRNASYNTHPRO"/>
</dbReference>
<dbReference type="GO" id="GO:0005829">
    <property type="term" value="C:cytosol"/>
    <property type="evidence" value="ECO:0007669"/>
    <property type="project" value="TreeGrafter"/>
</dbReference>
<keyword evidence="7 11" id="KW-0030">Aminoacyl-tRNA synthetase</keyword>
<dbReference type="InterPro" id="IPR002314">
    <property type="entry name" value="aa-tRNA-synt_IIb"/>
</dbReference>
<dbReference type="Pfam" id="PF03129">
    <property type="entry name" value="HGTP_anticodon"/>
    <property type="match status" value="1"/>
</dbReference>
<organism evidence="11 12">
    <name type="scientific">Candidatus Doudnabacteria bacterium CG10_big_fil_rev_8_21_14_0_10_42_18</name>
    <dbReference type="NCBI Taxonomy" id="1974552"/>
    <lineage>
        <taxon>Bacteria</taxon>
        <taxon>Candidatus Doudnaibacteriota</taxon>
    </lineage>
</organism>
<proteinExistence type="predicted"/>
<dbReference type="Pfam" id="PF00587">
    <property type="entry name" value="tRNA-synt_2b"/>
    <property type="match status" value="1"/>
</dbReference>
<dbReference type="Proteomes" id="UP000230922">
    <property type="component" value="Unassembled WGS sequence"/>
</dbReference>
<evidence type="ECO:0000313" key="12">
    <source>
        <dbReference type="Proteomes" id="UP000230922"/>
    </source>
</evidence>
<dbReference type="Gene3D" id="3.40.50.800">
    <property type="entry name" value="Anticodon-binding domain"/>
    <property type="match status" value="1"/>
</dbReference>
<keyword evidence="4" id="KW-0547">Nucleotide-binding</keyword>
<evidence type="ECO:0000313" key="11">
    <source>
        <dbReference type="EMBL" id="PIR96631.1"/>
    </source>
</evidence>
<dbReference type="InterPro" id="IPR050062">
    <property type="entry name" value="Pro-tRNA_synthetase"/>
</dbReference>
<dbReference type="AlphaFoldDB" id="A0A2H0VC31"/>
<dbReference type="Gene3D" id="3.30.930.10">
    <property type="entry name" value="Bira Bifunctional Protein, Domain 2"/>
    <property type="match status" value="1"/>
</dbReference>
<reference evidence="12" key="1">
    <citation type="submission" date="2017-09" db="EMBL/GenBank/DDBJ databases">
        <title>Depth-based differentiation of microbial function through sediment-hosted aquifers and enrichment of novel symbionts in the deep terrestrial subsurface.</title>
        <authorList>
            <person name="Probst A.J."/>
            <person name="Ladd B."/>
            <person name="Jarett J.K."/>
            <person name="Geller-Mcgrath D.E."/>
            <person name="Sieber C.M.K."/>
            <person name="Emerson J.B."/>
            <person name="Anantharaman K."/>
            <person name="Thomas B.C."/>
            <person name="Malmstrom R."/>
            <person name="Stieglmeier M."/>
            <person name="Klingl A."/>
            <person name="Woyke T."/>
            <person name="Ryan C.M."/>
            <person name="Banfield J.F."/>
        </authorList>
    </citation>
    <scope>NUCLEOTIDE SEQUENCE [LARGE SCALE GENOMIC DNA]</scope>
</reference>
<dbReference type="GO" id="GO:0006433">
    <property type="term" value="P:prolyl-tRNA aminoacylation"/>
    <property type="evidence" value="ECO:0007669"/>
    <property type="project" value="InterPro"/>
</dbReference>
<dbReference type="SUPFAM" id="SSF55681">
    <property type="entry name" value="Class II aaRS and biotin synthetases"/>
    <property type="match status" value="1"/>
</dbReference>
<dbReference type="PANTHER" id="PTHR42753">
    <property type="entry name" value="MITOCHONDRIAL RIBOSOME PROTEIN L39/PROLYL-TRNA LIGASE FAMILY MEMBER"/>
    <property type="match status" value="1"/>
</dbReference>
<evidence type="ECO:0000256" key="9">
    <source>
        <dbReference type="ARBA" id="ARBA00047671"/>
    </source>
</evidence>
<dbReference type="InterPro" id="IPR044140">
    <property type="entry name" value="ProRS_anticodon_short"/>
</dbReference>
<dbReference type="InterPro" id="IPR002316">
    <property type="entry name" value="Pro-tRNA-ligase_IIa"/>
</dbReference>
<dbReference type="PANTHER" id="PTHR42753:SF2">
    <property type="entry name" value="PROLINE--TRNA LIGASE"/>
    <property type="match status" value="1"/>
</dbReference>
<evidence type="ECO:0000256" key="2">
    <source>
        <dbReference type="ARBA" id="ARBA00019110"/>
    </source>
</evidence>
<keyword evidence="3" id="KW-0436">Ligase</keyword>
<dbReference type="InterPro" id="IPR036621">
    <property type="entry name" value="Anticodon-bd_dom_sf"/>
</dbReference>
<evidence type="ECO:0000256" key="5">
    <source>
        <dbReference type="ARBA" id="ARBA00022840"/>
    </source>
</evidence>
<gene>
    <name evidence="11" type="ORF">COT92_00040</name>
</gene>
<dbReference type="GO" id="GO:0004827">
    <property type="term" value="F:proline-tRNA ligase activity"/>
    <property type="evidence" value="ECO:0007669"/>
    <property type="project" value="UniProtKB-EC"/>
</dbReference>
<dbReference type="InterPro" id="IPR006195">
    <property type="entry name" value="aa-tRNA-synth_II"/>
</dbReference>
<evidence type="ECO:0000256" key="6">
    <source>
        <dbReference type="ARBA" id="ARBA00022917"/>
    </source>
</evidence>
<evidence type="ECO:0000256" key="3">
    <source>
        <dbReference type="ARBA" id="ARBA00022598"/>
    </source>
</evidence>
<evidence type="ECO:0000256" key="7">
    <source>
        <dbReference type="ARBA" id="ARBA00023146"/>
    </source>
</evidence>
<dbReference type="CDD" id="cd00861">
    <property type="entry name" value="ProRS_anticodon_short"/>
    <property type="match status" value="1"/>
</dbReference>
<evidence type="ECO:0000256" key="1">
    <source>
        <dbReference type="ARBA" id="ARBA00012831"/>
    </source>
</evidence>
<comment type="caution">
    <text evidence="11">The sequence shown here is derived from an EMBL/GenBank/DDBJ whole genome shotgun (WGS) entry which is preliminary data.</text>
</comment>